<accession>A0A0E9VND2</accession>
<reference evidence="1" key="1">
    <citation type="submission" date="2014-11" db="EMBL/GenBank/DDBJ databases">
        <authorList>
            <person name="Amaro Gonzalez C."/>
        </authorList>
    </citation>
    <scope>NUCLEOTIDE SEQUENCE</scope>
</reference>
<dbReference type="AlphaFoldDB" id="A0A0E9VND2"/>
<name>A0A0E9VND2_ANGAN</name>
<proteinExistence type="predicted"/>
<organism evidence="1">
    <name type="scientific">Anguilla anguilla</name>
    <name type="common">European freshwater eel</name>
    <name type="synonym">Muraena anguilla</name>
    <dbReference type="NCBI Taxonomy" id="7936"/>
    <lineage>
        <taxon>Eukaryota</taxon>
        <taxon>Metazoa</taxon>
        <taxon>Chordata</taxon>
        <taxon>Craniata</taxon>
        <taxon>Vertebrata</taxon>
        <taxon>Euteleostomi</taxon>
        <taxon>Actinopterygii</taxon>
        <taxon>Neopterygii</taxon>
        <taxon>Teleostei</taxon>
        <taxon>Anguilliformes</taxon>
        <taxon>Anguillidae</taxon>
        <taxon>Anguilla</taxon>
    </lineage>
</organism>
<sequence>MWVKKYTPILNTVVKEIATFSCEIFRL</sequence>
<reference evidence="1" key="2">
    <citation type="journal article" date="2015" name="Fish Shellfish Immunol.">
        <title>Early steps in the European eel (Anguilla anguilla)-Vibrio vulnificus interaction in the gills: Role of the RtxA13 toxin.</title>
        <authorList>
            <person name="Callol A."/>
            <person name="Pajuelo D."/>
            <person name="Ebbesson L."/>
            <person name="Teles M."/>
            <person name="MacKenzie S."/>
            <person name="Amaro C."/>
        </authorList>
    </citation>
    <scope>NUCLEOTIDE SEQUENCE</scope>
</reference>
<protein>
    <submittedName>
        <fullName evidence="1">Uncharacterized protein</fullName>
    </submittedName>
</protein>
<evidence type="ECO:0000313" key="1">
    <source>
        <dbReference type="EMBL" id="JAH79577.1"/>
    </source>
</evidence>
<dbReference type="EMBL" id="GBXM01029000">
    <property type="protein sequence ID" value="JAH79577.1"/>
    <property type="molecule type" value="Transcribed_RNA"/>
</dbReference>